<dbReference type="AlphaFoldDB" id="A0A2W4CM33"/>
<reference evidence="2 3" key="1">
    <citation type="journal article" date="2018" name="Sci. Rep.">
        <title>Rhizobium tumorigenes sp. nov., a novel plant tumorigenic bacterium isolated from cane gall tumors on thornless blackberry.</title>
        <authorList>
            <person name="Kuzmanovi N."/>
            <person name="Smalla K."/>
            <person name="Gronow S."/>
            <person name="PuBawska J."/>
        </authorList>
    </citation>
    <scope>NUCLEOTIDE SEQUENCE [LARGE SCALE GENOMIC DNA]</scope>
    <source>
        <strain evidence="2 3">CCBAU 85046</strain>
    </source>
</reference>
<dbReference type="Pfam" id="PF01381">
    <property type="entry name" value="HTH_3"/>
    <property type="match status" value="1"/>
</dbReference>
<evidence type="ECO:0000313" key="2">
    <source>
        <dbReference type="EMBL" id="PZM12028.1"/>
    </source>
</evidence>
<proteinExistence type="predicted"/>
<dbReference type="InterPro" id="IPR010982">
    <property type="entry name" value="Lambda_DNA-bd_dom_sf"/>
</dbReference>
<feature type="domain" description="HTH cro/C1-type" evidence="1">
    <location>
        <begin position="16"/>
        <end position="44"/>
    </location>
</feature>
<comment type="caution">
    <text evidence="2">The sequence shown here is derived from an EMBL/GenBank/DDBJ whole genome shotgun (WGS) entry which is preliminary data.</text>
</comment>
<dbReference type="SUPFAM" id="SSF47413">
    <property type="entry name" value="lambda repressor-like DNA-binding domains"/>
    <property type="match status" value="1"/>
</dbReference>
<dbReference type="RefSeq" id="WP_111161644.1">
    <property type="nucleotide sequence ID" value="NZ_PCDP01000038.1"/>
</dbReference>
<gene>
    <name evidence="2" type="ORF">CPY51_18140</name>
</gene>
<dbReference type="CDD" id="cd00093">
    <property type="entry name" value="HTH_XRE"/>
    <property type="match status" value="1"/>
</dbReference>
<evidence type="ECO:0000259" key="1">
    <source>
        <dbReference type="PROSITE" id="PS50943"/>
    </source>
</evidence>
<protein>
    <submittedName>
        <fullName evidence="2">Transcriptional regulator</fullName>
    </submittedName>
</protein>
<dbReference type="InterPro" id="IPR001387">
    <property type="entry name" value="Cro/C1-type_HTH"/>
</dbReference>
<evidence type="ECO:0000313" key="3">
    <source>
        <dbReference type="Proteomes" id="UP000248925"/>
    </source>
</evidence>
<dbReference type="EMBL" id="PCDP01000038">
    <property type="protein sequence ID" value="PZM12028.1"/>
    <property type="molecule type" value="Genomic_DNA"/>
</dbReference>
<dbReference type="GO" id="GO:0003677">
    <property type="term" value="F:DNA binding"/>
    <property type="evidence" value="ECO:0007669"/>
    <property type="project" value="InterPro"/>
</dbReference>
<dbReference type="PROSITE" id="PS50943">
    <property type="entry name" value="HTH_CROC1"/>
    <property type="match status" value="1"/>
</dbReference>
<dbReference type="Gene3D" id="1.10.260.40">
    <property type="entry name" value="lambda repressor-like DNA-binding domains"/>
    <property type="match status" value="1"/>
</dbReference>
<dbReference type="Proteomes" id="UP000248925">
    <property type="component" value="Unassembled WGS sequence"/>
</dbReference>
<sequence length="87" mass="9496">MIQGERAMILTPAHCRAARGFLDWTQSDLADRAGVSRSTIRDYEGSRHDIHRATEAQLRLAFEEGGVAFVEIAGLGWAIALRATAQG</sequence>
<organism evidence="2 3">
    <name type="scientific">Rhizobium tubonense</name>
    <dbReference type="NCBI Taxonomy" id="484088"/>
    <lineage>
        <taxon>Bacteria</taxon>
        <taxon>Pseudomonadati</taxon>
        <taxon>Pseudomonadota</taxon>
        <taxon>Alphaproteobacteria</taxon>
        <taxon>Hyphomicrobiales</taxon>
        <taxon>Rhizobiaceae</taxon>
        <taxon>Rhizobium/Agrobacterium group</taxon>
        <taxon>Rhizobium</taxon>
    </lineage>
</organism>
<dbReference type="OrthoDB" id="4419620at2"/>
<keyword evidence="3" id="KW-1185">Reference proteome</keyword>
<name>A0A2W4CM33_9HYPH</name>
<accession>A0A2W4CM33</accession>